<reference evidence="2 3" key="1">
    <citation type="submission" date="2022-01" db="EMBL/GenBank/DDBJ databases">
        <authorList>
            <person name="Xiong W."/>
            <person name="Schranz E."/>
        </authorList>
    </citation>
    <scope>NUCLEOTIDE SEQUENCE [LARGE SCALE GENOMIC DNA]</scope>
</reference>
<evidence type="ECO:0000313" key="3">
    <source>
        <dbReference type="Proteomes" id="UP001157418"/>
    </source>
</evidence>
<evidence type="ECO:0000313" key="2">
    <source>
        <dbReference type="EMBL" id="CAH1435414.1"/>
    </source>
</evidence>
<proteinExistence type="predicted"/>
<protein>
    <submittedName>
        <fullName evidence="2">Uncharacterized protein</fullName>
    </submittedName>
</protein>
<dbReference type="EMBL" id="CAKMRJ010004445">
    <property type="protein sequence ID" value="CAH1435414.1"/>
    <property type="molecule type" value="Genomic_DNA"/>
</dbReference>
<organism evidence="2 3">
    <name type="scientific">Lactuca virosa</name>
    <dbReference type="NCBI Taxonomy" id="75947"/>
    <lineage>
        <taxon>Eukaryota</taxon>
        <taxon>Viridiplantae</taxon>
        <taxon>Streptophyta</taxon>
        <taxon>Embryophyta</taxon>
        <taxon>Tracheophyta</taxon>
        <taxon>Spermatophyta</taxon>
        <taxon>Magnoliopsida</taxon>
        <taxon>eudicotyledons</taxon>
        <taxon>Gunneridae</taxon>
        <taxon>Pentapetalae</taxon>
        <taxon>asterids</taxon>
        <taxon>campanulids</taxon>
        <taxon>Asterales</taxon>
        <taxon>Asteraceae</taxon>
        <taxon>Cichorioideae</taxon>
        <taxon>Cichorieae</taxon>
        <taxon>Lactucinae</taxon>
        <taxon>Lactuca</taxon>
    </lineage>
</organism>
<gene>
    <name evidence="2" type="ORF">LVIROSA_LOCUS21861</name>
</gene>
<feature type="region of interest" description="Disordered" evidence="1">
    <location>
        <begin position="98"/>
        <end position="132"/>
    </location>
</feature>
<feature type="region of interest" description="Disordered" evidence="1">
    <location>
        <begin position="168"/>
        <end position="191"/>
    </location>
</feature>
<dbReference type="Proteomes" id="UP001157418">
    <property type="component" value="Unassembled WGS sequence"/>
</dbReference>
<comment type="caution">
    <text evidence="2">The sequence shown here is derived from an EMBL/GenBank/DDBJ whole genome shotgun (WGS) entry which is preliminary data.</text>
</comment>
<dbReference type="AlphaFoldDB" id="A0AAU9N674"/>
<feature type="compositionally biased region" description="Polar residues" evidence="1">
    <location>
        <begin position="168"/>
        <end position="182"/>
    </location>
</feature>
<accession>A0AAU9N674</accession>
<evidence type="ECO:0000256" key="1">
    <source>
        <dbReference type="SAM" id="MobiDB-lite"/>
    </source>
</evidence>
<keyword evidence="3" id="KW-1185">Reference proteome</keyword>
<sequence>MKQSRKAAKVAYQGLKELVKFGKFVEVEDTPASSIVNVQVTEEHVAPKSKFQFAFEEIEVSDDDEEEVQEKDMIENELEDFLQSVSILEEVVAVTPSVRTARKPPQTVPVTTELPSESDQDDSTHVLLLRKRKRRDPRPRVLITDPVQIVSTPIEPSFLAQTIEGTFTESSPVMQEISSPLPESSPMDQDL</sequence>
<name>A0AAU9N674_9ASTR</name>